<organism evidence="10">
    <name type="scientific">Neospora caninum (strain Liverpool)</name>
    <dbReference type="NCBI Taxonomy" id="572307"/>
    <lineage>
        <taxon>Eukaryota</taxon>
        <taxon>Sar</taxon>
        <taxon>Alveolata</taxon>
        <taxon>Apicomplexa</taxon>
        <taxon>Conoidasida</taxon>
        <taxon>Coccidia</taxon>
        <taxon>Eucoccidiorida</taxon>
        <taxon>Eimeriorina</taxon>
        <taxon>Sarcocystidae</taxon>
        <taxon>Neospora</taxon>
    </lineage>
</organism>
<feature type="compositionally biased region" description="Basic and acidic residues" evidence="7">
    <location>
        <begin position="416"/>
        <end position="434"/>
    </location>
</feature>
<dbReference type="PANTHER" id="PTHR24031">
    <property type="entry name" value="RNA HELICASE"/>
    <property type="match status" value="1"/>
</dbReference>
<feature type="compositionally biased region" description="Basic residues" evidence="7">
    <location>
        <begin position="181"/>
        <end position="192"/>
    </location>
</feature>
<evidence type="ECO:0000256" key="4">
    <source>
        <dbReference type="ARBA" id="ARBA00022840"/>
    </source>
</evidence>
<feature type="region of interest" description="Disordered" evidence="7">
    <location>
        <begin position="910"/>
        <end position="933"/>
    </location>
</feature>
<dbReference type="GO" id="GO:0003724">
    <property type="term" value="F:RNA helicase activity"/>
    <property type="evidence" value="ECO:0007669"/>
    <property type="project" value="UniProtKB-EC"/>
</dbReference>
<dbReference type="InterPro" id="IPR014001">
    <property type="entry name" value="Helicase_ATP-bd"/>
</dbReference>
<sequence>MASEIAPADRGGEEENAQTGKRKKTRDSEYRKLRQEARRLAREGGEKAVEGGACKSKHEREKTHGTERAAASGTKGDHVGEARTEKRDDEANGAREGEERKRKRERGREAEKEGEKREEPVEGDDGDAGTRLGRKRKRRRRRKNLTEDEDTLAHEENGDEAEDEKADRERQEALPNEEGKRHRKRHMKRKGTRNTEEQSRDEEGQDGEDANGDSEETDAAQKDSKETPDSQDPSSPSSASSSSASSSASSSSSSSSSSPSCAGKERTPRPEFTSRYCVVTQHSAGEEEDEKQAQSLRALHPCVVDALRRRNIQSLFPVQRTVVHFLTRCIDRPYDAQNCDLCVSAPTGEGKTFCYVLPIVSFLLGSVVRTTRCVVLVPTRELAMQVAEEFRRFRHFHPSPFVSRPGSCRTSSSSVRHADAEENERSDAADEHAGKRGRKKPESDTGLDGVNTTPLDSTGICDSKTTLGNQVVFCRDISVVCLVGELPVHRNKRGNGSAGGSNSSGTRFASPLNSDFLASFLGSSHAPEATSGVSIAGSASPDSAAPPDVVVCTPGKFSEMVWNATRRNGGAFSFDAVRGEDGLSLQDEDALQAGDMRLSLDDVQWLVIDEADRLVRQPHHDWMKAVEALQRLRFEACRTRGRSFASRSPGKVAIPCVSAFASPFVASASLPLQKLTFSATMTKNPKSLALLNLTRPFFVLSTPSGHYSMPQSLAQRYVVCDSEDKPLCLLLLLLRLARHLANGGSELGRNRAAVQAASNDSNASGDEAKGQEAGGSEDEEEEKEEKAEEENAEEEKAEEENAEEENAEEENEEEEKAEEGEEKEESDDGEEGGEEAEGGESREGEGECGEEPEEGGVSEKRKKMKVLVFCSSRDATHRLARLLQLYFEHADSSQIRPTSISRFAAFSSSEGQSVPAPSRPDAANGAWRPGDACKEEEEEVERPLCLRVRELSSNLSQRDRMKLINGFKNGTVEVLVCSDLASRGLDVEGVDAVFHYDAPQHVQAYVHRSGRSARAGARGLCVTLVCPQQMRSFREMIKKKNPHLWKVLEQMHLNLCRNDSAFQHA</sequence>
<dbReference type="GO" id="GO:0005524">
    <property type="term" value="F:ATP binding"/>
    <property type="evidence" value="ECO:0007669"/>
    <property type="project" value="UniProtKB-UniRule"/>
</dbReference>
<evidence type="ECO:0000259" key="9">
    <source>
        <dbReference type="PROSITE" id="PS51194"/>
    </source>
</evidence>
<feature type="domain" description="Helicase C-terminal" evidence="9">
    <location>
        <begin position="856"/>
        <end position="1056"/>
    </location>
</feature>
<dbReference type="AlphaFoldDB" id="A0A0F7UA82"/>
<feature type="domain" description="Helicase ATP-binding" evidence="8">
    <location>
        <begin position="332"/>
        <end position="699"/>
    </location>
</feature>
<dbReference type="GO" id="GO:0016787">
    <property type="term" value="F:hydrolase activity"/>
    <property type="evidence" value="ECO:0007669"/>
    <property type="project" value="UniProtKB-KW"/>
</dbReference>
<comment type="function">
    <text evidence="6">RNA helicase.</text>
</comment>
<dbReference type="SUPFAM" id="SSF52540">
    <property type="entry name" value="P-loop containing nucleoside triphosphate hydrolases"/>
    <property type="match status" value="2"/>
</dbReference>
<dbReference type="EC" id="3.6.4.13" evidence="6"/>
<evidence type="ECO:0000256" key="6">
    <source>
        <dbReference type="RuleBase" id="RU365068"/>
    </source>
</evidence>
<dbReference type="PROSITE" id="PS51192">
    <property type="entry name" value="HELICASE_ATP_BIND_1"/>
    <property type="match status" value="1"/>
</dbReference>
<dbReference type="EMBL" id="LN714478">
    <property type="protein sequence ID" value="CEL65302.1"/>
    <property type="molecule type" value="Genomic_DNA"/>
</dbReference>
<dbReference type="CDD" id="cd18787">
    <property type="entry name" value="SF2_C_DEAD"/>
    <property type="match status" value="1"/>
</dbReference>
<dbReference type="SMART" id="SM00487">
    <property type="entry name" value="DEXDc"/>
    <property type="match status" value="1"/>
</dbReference>
<evidence type="ECO:0000256" key="7">
    <source>
        <dbReference type="SAM" id="MobiDB-lite"/>
    </source>
</evidence>
<name>A0A0F7UA82_NEOCL</name>
<dbReference type="Pfam" id="PF00270">
    <property type="entry name" value="DEAD"/>
    <property type="match status" value="1"/>
</dbReference>
<proteinExistence type="inferred from homology"/>
<evidence type="ECO:0000259" key="8">
    <source>
        <dbReference type="PROSITE" id="PS51192"/>
    </source>
</evidence>
<comment type="catalytic activity">
    <reaction evidence="6">
        <text>ATP + H2O = ADP + phosphate + H(+)</text>
        <dbReference type="Rhea" id="RHEA:13065"/>
        <dbReference type="ChEBI" id="CHEBI:15377"/>
        <dbReference type="ChEBI" id="CHEBI:15378"/>
        <dbReference type="ChEBI" id="CHEBI:30616"/>
        <dbReference type="ChEBI" id="CHEBI:43474"/>
        <dbReference type="ChEBI" id="CHEBI:456216"/>
        <dbReference type="EC" id="3.6.4.13"/>
    </reaction>
</comment>
<keyword evidence="3 6" id="KW-0347">Helicase</keyword>
<reference evidence="10" key="1">
    <citation type="journal article" date="2015" name="PLoS ONE">
        <title>Comprehensive Evaluation of Toxoplasma gondii VEG and Neospora caninum LIV Genomes with Tachyzoite Stage Transcriptome and Proteome Defines Novel Transcript Features.</title>
        <authorList>
            <person name="Ramaprasad A."/>
            <person name="Mourier T."/>
            <person name="Naeem R."/>
            <person name="Malas T.B."/>
            <person name="Moussa E."/>
            <person name="Panigrahi A."/>
            <person name="Vermont S.J."/>
            <person name="Otto T.D."/>
            <person name="Wastling J."/>
            <person name="Pain A."/>
        </authorList>
    </citation>
    <scope>NUCLEOTIDE SEQUENCE</scope>
    <source>
        <strain evidence="10">Liverpool</strain>
    </source>
</reference>
<keyword evidence="1 6" id="KW-0547">Nucleotide-binding</keyword>
<gene>
    <name evidence="10" type="ORF">BN1204_011580</name>
</gene>
<evidence type="ECO:0000256" key="5">
    <source>
        <dbReference type="ARBA" id="ARBA00022884"/>
    </source>
</evidence>
<dbReference type="InterPro" id="IPR027417">
    <property type="entry name" value="P-loop_NTPase"/>
</dbReference>
<dbReference type="GO" id="GO:0003723">
    <property type="term" value="F:RNA binding"/>
    <property type="evidence" value="ECO:0007669"/>
    <property type="project" value="UniProtKB-UniRule"/>
</dbReference>
<evidence type="ECO:0000313" key="10">
    <source>
        <dbReference type="EMBL" id="CEL65302.1"/>
    </source>
</evidence>
<evidence type="ECO:0000256" key="2">
    <source>
        <dbReference type="ARBA" id="ARBA00022801"/>
    </source>
</evidence>
<dbReference type="PROSITE" id="PS00039">
    <property type="entry name" value="DEAD_ATP_HELICASE"/>
    <property type="match status" value="1"/>
</dbReference>
<feature type="compositionally biased region" description="Acidic residues" evidence="7">
    <location>
        <begin position="846"/>
        <end position="856"/>
    </location>
</feature>
<feature type="compositionally biased region" description="Basic and acidic residues" evidence="7">
    <location>
        <begin position="75"/>
        <end position="120"/>
    </location>
</feature>
<feature type="compositionally biased region" description="Basic and acidic residues" evidence="7">
    <location>
        <begin position="26"/>
        <end position="49"/>
    </location>
</feature>
<accession>A0A0F7UA82</accession>
<feature type="compositionally biased region" description="Basic residues" evidence="7">
    <location>
        <begin position="132"/>
        <end position="143"/>
    </location>
</feature>
<feature type="compositionally biased region" description="Acidic residues" evidence="7">
    <location>
        <begin position="203"/>
        <end position="218"/>
    </location>
</feature>
<feature type="compositionally biased region" description="Low complexity" evidence="7">
    <location>
        <begin position="233"/>
        <end position="260"/>
    </location>
</feature>
<dbReference type="Gene3D" id="3.40.50.300">
    <property type="entry name" value="P-loop containing nucleotide triphosphate hydrolases"/>
    <property type="match status" value="2"/>
</dbReference>
<feature type="compositionally biased region" description="Basic and acidic residues" evidence="7">
    <location>
        <begin position="193"/>
        <end position="202"/>
    </location>
</feature>
<comment type="domain">
    <text evidence="6">The Q motif is unique to and characteristic of the DEAD box family of RNA helicases and controls ATP binding and hydrolysis.</text>
</comment>
<feature type="compositionally biased region" description="Acidic residues" evidence="7">
    <location>
        <begin position="775"/>
        <end position="838"/>
    </location>
</feature>
<dbReference type="PROSITE" id="PS51194">
    <property type="entry name" value="HELICASE_CTER"/>
    <property type="match status" value="1"/>
</dbReference>
<dbReference type="InterPro" id="IPR011545">
    <property type="entry name" value="DEAD/DEAH_box_helicase_dom"/>
</dbReference>
<feature type="compositionally biased region" description="Basic and acidic residues" evidence="7">
    <location>
        <begin position="56"/>
        <end position="67"/>
    </location>
</feature>
<feature type="compositionally biased region" description="Basic and acidic residues" evidence="7">
    <location>
        <begin position="219"/>
        <end position="228"/>
    </location>
</feature>
<keyword evidence="4 6" id="KW-0067">ATP-binding</keyword>
<comment type="similarity">
    <text evidence="6">Belongs to the DEAD box helicase family.</text>
</comment>
<evidence type="ECO:0000256" key="1">
    <source>
        <dbReference type="ARBA" id="ARBA00022741"/>
    </source>
</evidence>
<feature type="compositionally biased region" description="Low complexity" evidence="7">
    <location>
        <begin position="403"/>
        <end position="415"/>
    </location>
</feature>
<feature type="region of interest" description="Disordered" evidence="7">
    <location>
        <begin position="751"/>
        <end position="859"/>
    </location>
</feature>
<keyword evidence="5 6" id="KW-0694">RNA-binding</keyword>
<evidence type="ECO:0000256" key="3">
    <source>
        <dbReference type="ARBA" id="ARBA00022806"/>
    </source>
</evidence>
<dbReference type="Pfam" id="PF00271">
    <property type="entry name" value="Helicase_C"/>
    <property type="match status" value="1"/>
</dbReference>
<protein>
    <recommendedName>
        <fullName evidence="6">ATP-dependent RNA helicase</fullName>
        <ecNumber evidence="6">3.6.4.13</ecNumber>
    </recommendedName>
</protein>
<feature type="region of interest" description="Disordered" evidence="7">
    <location>
        <begin position="402"/>
        <end position="460"/>
    </location>
</feature>
<feature type="compositionally biased region" description="Basic and acidic residues" evidence="7">
    <location>
        <begin position="165"/>
        <end position="180"/>
    </location>
</feature>
<dbReference type="InterPro" id="IPR001650">
    <property type="entry name" value="Helicase_C-like"/>
</dbReference>
<feature type="region of interest" description="Disordered" evidence="7">
    <location>
        <begin position="1"/>
        <end position="275"/>
    </location>
</feature>
<dbReference type="SMART" id="SM00490">
    <property type="entry name" value="HELICc"/>
    <property type="match status" value="1"/>
</dbReference>
<keyword evidence="2 6" id="KW-0378">Hydrolase</keyword>
<dbReference type="InterPro" id="IPR000629">
    <property type="entry name" value="RNA-helicase_DEAD-box_CS"/>
</dbReference>